<feature type="transmembrane region" description="Helical" evidence="1">
    <location>
        <begin position="54"/>
        <end position="73"/>
    </location>
</feature>
<protein>
    <recommendedName>
        <fullName evidence="4">Holin</fullName>
    </recommendedName>
</protein>
<keyword evidence="3" id="KW-1185">Reference proteome</keyword>
<keyword evidence="1" id="KW-1133">Transmembrane helix</keyword>
<name>A0ABW1IJ44_9BACL</name>
<evidence type="ECO:0000313" key="2">
    <source>
        <dbReference type="EMBL" id="MFC5985018.1"/>
    </source>
</evidence>
<dbReference type="Proteomes" id="UP001596250">
    <property type="component" value="Unassembled WGS sequence"/>
</dbReference>
<gene>
    <name evidence="2" type="ORF">ACFPXP_00655</name>
</gene>
<proteinExistence type="predicted"/>
<keyword evidence="1" id="KW-0472">Membrane</keyword>
<evidence type="ECO:0000313" key="3">
    <source>
        <dbReference type="Proteomes" id="UP001596250"/>
    </source>
</evidence>
<dbReference type="RefSeq" id="WP_379891455.1">
    <property type="nucleotide sequence ID" value="NZ_CBCSCT010000008.1"/>
</dbReference>
<feature type="transmembrane region" description="Helical" evidence="1">
    <location>
        <begin position="30"/>
        <end position="48"/>
    </location>
</feature>
<sequence>MDFQVYDVAIVPIIVALVEFCKRIGVGPRLLPLISLAFGIAAGMIYIAPHDYPQAIFVGVVMGLAACGLWSGTKNLAQN</sequence>
<evidence type="ECO:0008006" key="4">
    <source>
        <dbReference type="Google" id="ProtNLM"/>
    </source>
</evidence>
<dbReference type="EMBL" id="JBHSQV010000002">
    <property type="protein sequence ID" value="MFC5985018.1"/>
    <property type="molecule type" value="Genomic_DNA"/>
</dbReference>
<evidence type="ECO:0000256" key="1">
    <source>
        <dbReference type="SAM" id="Phobius"/>
    </source>
</evidence>
<reference evidence="3" key="1">
    <citation type="journal article" date="2019" name="Int. J. Syst. Evol. Microbiol.">
        <title>The Global Catalogue of Microorganisms (GCM) 10K type strain sequencing project: providing services to taxonomists for standard genome sequencing and annotation.</title>
        <authorList>
            <consortium name="The Broad Institute Genomics Platform"/>
            <consortium name="The Broad Institute Genome Sequencing Center for Infectious Disease"/>
            <person name="Wu L."/>
            <person name="Ma J."/>
        </authorList>
    </citation>
    <scope>NUCLEOTIDE SEQUENCE [LARGE SCALE GENOMIC DNA]</scope>
    <source>
        <strain evidence="3">CCM 8749</strain>
    </source>
</reference>
<organism evidence="2 3">
    <name type="scientific">Marinicrinis lubricantis</name>
    <dbReference type="NCBI Taxonomy" id="2086470"/>
    <lineage>
        <taxon>Bacteria</taxon>
        <taxon>Bacillati</taxon>
        <taxon>Bacillota</taxon>
        <taxon>Bacilli</taxon>
        <taxon>Bacillales</taxon>
        <taxon>Paenibacillaceae</taxon>
    </lineage>
</organism>
<keyword evidence="1" id="KW-0812">Transmembrane</keyword>
<comment type="caution">
    <text evidence="2">The sequence shown here is derived from an EMBL/GenBank/DDBJ whole genome shotgun (WGS) entry which is preliminary data.</text>
</comment>
<accession>A0ABW1IJ44</accession>